<accession>A0A7M1KC17</accession>
<proteinExistence type="predicted"/>
<gene>
    <name evidence="1" type="ORF">IMF22_20290</name>
</gene>
<organism evidence="1 2">
    <name type="scientific">Pseudomonas poae</name>
    <dbReference type="NCBI Taxonomy" id="200451"/>
    <lineage>
        <taxon>Bacteria</taxon>
        <taxon>Pseudomonadati</taxon>
        <taxon>Pseudomonadota</taxon>
        <taxon>Gammaproteobacteria</taxon>
        <taxon>Pseudomonadales</taxon>
        <taxon>Pseudomonadaceae</taxon>
        <taxon>Pseudomonas</taxon>
    </lineage>
</organism>
<protein>
    <submittedName>
        <fullName evidence="1">Uncharacterized protein</fullName>
    </submittedName>
</protein>
<reference evidence="1 2" key="1">
    <citation type="submission" date="2020-10" db="EMBL/GenBank/DDBJ databases">
        <title>High quality whole genome sequence of Pseudomonas poae PMA22.</title>
        <authorList>
            <person name="Hernandez J.G."/>
            <person name="Rodriguez P."/>
            <person name="Cuevas C."/>
            <person name="de la Calle F."/>
            <person name="Galan B."/>
            <person name="Garcia J.L."/>
        </authorList>
    </citation>
    <scope>NUCLEOTIDE SEQUENCE [LARGE SCALE GENOMIC DNA]</scope>
    <source>
        <strain evidence="1 2">PMA22</strain>
    </source>
</reference>
<dbReference type="EMBL" id="CP063073">
    <property type="protein sequence ID" value="QOQ73831.1"/>
    <property type="molecule type" value="Genomic_DNA"/>
</dbReference>
<sequence>MTINIAVATRDAIILGCDSLSSVVETAAFPLRNGMGFAKDADGNELKDGEGRRLVPVGQVRSVVTNVYGGVSKMFSLYDNSGFSVAAVTAGKATLGGLTVAELAKRFCYQNRDAQVSFPTVEEVANAFLTFIRARWEEDVDFANTDPSLRNFLPPLQFIVAGHCSADHVGRVFKLDVAAPACVDTFPNGDHCGATWAGQSDFVERLLLGVDYGVRNSVQKQFDRTVQDATTKALTDMVESLTQSGVNIPEGFEMDVSGTQAAPSWEVAQTDIQFQDLSTQYAIEFVELLVNTQSGMQRFGSGIPTVGGRTHIGVLRRGESFKMLNEPELTHNHTGYSHDL</sequence>
<dbReference type="AlphaFoldDB" id="A0A7M1KC17"/>
<dbReference type="RefSeq" id="WP_024073257.1">
    <property type="nucleotide sequence ID" value="NZ_CP063073.1"/>
</dbReference>
<evidence type="ECO:0000313" key="1">
    <source>
        <dbReference type="EMBL" id="QOQ73831.1"/>
    </source>
</evidence>
<dbReference type="Proteomes" id="UP000594923">
    <property type="component" value="Chromosome"/>
</dbReference>
<evidence type="ECO:0000313" key="2">
    <source>
        <dbReference type="Proteomes" id="UP000594923"/>
    </source>
</evidence>
<name>A0A7M1KC17_9PSED</name>